<keyword evidence="2" id="KW-1185">Reference proteome</keyword>
<organism evidence="1 2">
    <name type="scientific">Armillaria tabescens</name>
    <name type="common">Ringless honey mushroom</name>
    <name type="synonym">Agaricus tabescens</name>
    <dbReference type="NCBI Taxonomy" id="1929756"/>
    <lineage>
        <taxon>Eukaryota</taxon>
        <taxon>Fungi</taxon>
        <taxon>Dikarya</taxon>
        <taxon>Basidiomycota</taxon>
        <taxon>Agaricomycotina</taxon>
        <taxon>Agaricomycetes</taxon>
        <taxon>Agaricomycetidae</taxon>
        <taxon>Agaricales</taxon>
        <taxon>Marasmiineae</taxon>
        <taxon>Physalacriaceae</taxon>
        <taxon>Desarmillaria</taxon>
    </lineage>
</organism>
<proteinExistence type="predicted"/>
<evidence type="ECO:0000313" key="1">
    <source>
        <dbReference type="EMBL" id="KAK0441798.1"/>
    </source>
</evidence>
<dbReference type="GeneID" id="85361926"/>
<dbReference type="AlphaFoldDB" id="A0AA39MPT3"/>
<gene>
    <name evidence="1" type="ORF">EV420DRAFT_1649906</name>
</gene>
<protein>
    <submittedName>
        <fullName evidence="1">Uncharacterized protein</fullName>
    </submittedName>
</protein>
<evidence type="ECO:0000313" key="2">
    <source>
        <dbReference type="Proteomes" id="UP001175211"/>
    </source>
</evidence>
<reference evidence="1" key="1">
    <citation type="submission" date="2023-06" db="EMBL/GenBank/DDBJ databases">
        <authorList>
            <consortium name="Lawrence Berkeley National Laboratory"/>
            <person name="Ahrendt S."/>
            <person name="Sahu N."/>
            <person name="Indic B."/>
            <person name="Wong-Bajracharya J."/>
            <person name="Merenyi Z."/>
            <person name="Ke H.-M."/>
            <person name="Monk M."/>
            <person name="Kocsube S."/>
            <person name="Drula E."/>
            <person name="Lipzen A."/>
            <person name="Balint B."/>
            <person name="Henrissat B."/>
            <person name="Andreopoulos B."/>
            <person name="Martin F.M."/>
            <person name="Harder C.B."/>
            <person name="Rigling D."/>
            <person name="Ford K.L."/>
            <person name="Foster G.D."/>
            <person name="Pangilinan J."/>
            <person name="Papanicolaou A."/>
            <person name="Barry K."/>
            <person name="LaButti K."/>
            <person name="Viragh M."/>
            <person name="Koriabine M."/>
            <person name="Yan M."/>
            <person name="Riley R."/>
            <person name="Champramary S."/>
            <person name="Plett K.L."/>
            <person name="Tsai I.J."/>
            <person name="Slot J."/>
            <person name="Sipos G."/>
            <person name="Plett J."/>
            <person name="Nagy L.G."/>
            <person name="Grigoriev I.V."/>
        </authorList>
    </citation>
    <scope>NUCLEOTIDE SEQUENCE</scope>
    <source>
        <strain evidence="1">CCBAS 213</strain>
    </source>
</reference>
<dbReference type="Proteomes" id="UP001175211">
    <property type="component" value="Unassembled WGS sequence"/>
</dbReference>
<comment type="caution">
    <text evidence="1">The sequence shown here is derived from an EMBL/GenBank/DDBJ whole genome shotgun (WGS) entry which is preliminary data.</text>
</comment>
<sequence>MPLLQESKWAVLPMHLSAKQRGQEESCERGGAVCSSASLTNCGTPIKSWDLILDFMEPMTREEEEELRLRLRTAFVSENNENMFSTPFNMCEH</sequence>
<name>A0AA39MPT3_ARMTA</name>
<accession>A0AA39MPT3</accession>
<dbReference type="RefSeq" id="XP_060324137.1">
    <property type="nucleotide sequence ID" value="XM_060478378.1"/>
</dbReference>
<dbReference type="EMBL" id="JAUEPS010000067">
    <property type="protein sequence ID" value="KAK0441798.1"/>
    <property type="molecule type" value="Genomic_DNA"/>
</dbReference>